<dbReference type="Gramene" id="OE9A045979T1">
    <property type="protein sequence ID" value="OE9A045979C1"/>
    <property type="gene ID" value="OE9A045979"/>
</dbReference>
<proteinExistence type="predicted"/>
<organism evidence="1 2">
    <name type="scientific">Olea europaea subsp. europaea</name>
    <dbReference type="NCBI Taxonomy" id="158383"/>
    <lineage>
        <taxon>Eukaryota</taxon>
        <taxon>Viridiplantae</taxon>
        <taxon>Streptophyta</taxon>
        <taxon>Embryophyta</taxon>
        <taxon>Tracheophyta</taxon>
        <taxon>Spermatophyta</taxon>
        <taxon>Magnoliopsida</taxon>
        <taxon>eudicotyledons</taxon>
        <taxon>Gunneridae</taxon>
        <taxon>Pentapetalae</taxon>
        <taxon>asterids</taxon>
        <taxon>lamiids</taxon>
        <taxon>Lamiales</taxon>
        <taxon>Oleaceae</taxon>
        <taxon>Oleeae</taxon>
        <taxon>Olea</taxon>
    </lineage>
</organism>
<evidence type="ECO:0000313" key="1">
    <source>
        <dbReference type="EMBL" id="CAA2990743.1"/>
    </source>
</evidence>
<accession>A0A8S0SEI8</accession>
<keyword evidence="2" id="KW-1185">Reference proteome</keyword>
<gene>
    <name evidence="1" type="ORF">OLEA9_A045979</name>
</gene>
<protein>
    <submittedName>
        <fullName evidence="1">Uncharacterized protein</fullName>
    </submittedName>
</protein>
<dbReference type="AlphaFoldDB" id="A0A8S0SEI8"/>
<name>A0A8S0SEI8_OLEEU</name>
<reference evidence="1 2" key="1">
    <citation type="submission" date="2019-12" db="EMBL/GenBank/DDBJ databases">
        <authorList>
            <person name="Alioto T."/>
            <person name="Alioto T."/>
            <person name="Gomez Garrido J."/>
        </authorList>
    </citation>
    <scope>NUCLEOTIDE SEQUENCE [LARGE SCALE GENOMIC DNA]</scope>
</reference>
<evidence type="ECO:0000313" key="2">
    <source>
        <dbReference type="Proteomes" id="UP000594638"/>
    </source>
</evidence>
<dbReference type="Proteomes" id="UP000594638">
    <property type="component" value="Unassembled WGS sequence"/>
</dbReference>
<sequence length="90" mass="10238">MILEKKKKSLDFSLSLNFPAENEISSSSNTSLQLNLLPSLISSSPSWPSSDRKTRTFLKGTERGGQSVFIEQQNLKCEWGMKRKRTHGHR</sequence>
<dbReference type="EMBL" id="CACTIH010004381">
    <property type="protein sequence ID" value="CAA2990743.1"/>
    <property type="molecule type" value="Genomic_DNA"/>
</dbReference>
<comment type="caution">
    <text evidence="1">The sequence shown here is derived from an EMBL/GenBank/DDBJ whole genome shotgun (WGS) entry which is preliminary data.</text>
</comment>